<accession>A0AAD9QCU3</accession>
<evidence type="ECO:0000256" key="2">
    <source>
        <dbReference type="ARBA" id="ARBA00023125"/>
    </source>
</evidence>
<keyword evidence="4" id="KW-0539">Nucleus</keyword>
<dbReference type="PANTHER" id="PTHR13710:SF153">
    <property type="entry name" value="RECQ-LIKE DNA HELICASE BLM"/>
    <property type="match status" value="1"/>
</dbReference>
<protein>
    <submittedName>
        <fullName evidence="6">ATP-dependent DNA helicase Q-like 3</fullName>
    </submittedName>
</protein>
<organism evidence="6 7">
    <name type="scientific">Acropora cervicornis</name>
    <name type="common">Staghorn coral</name>
    <dbReference type="NCBI Taxonomy" id="6130"/>
    <lineage>
        <taxon>Eukaryota</taxon>
        <taxon>Metazoa</taxon>
        <taxon>Cnidaria</taxon>
        <taxon>Anthozoa</taxon>
        <taxon>Hexacorallia</taxon>
        <taxon>Scleractinia</taxon>
        <taxon>Astrocoeniina</taxon>
        <taxon>Acroporidae</taxon>
        <taxon>Acropora</taxon>
    </lineage>
</organism>
<dbReference type="GO" id="GO:0005694">
    <property type="term" value="C:chromosome"/>
    <property type="evidence" value="ECO:0007669"/>
    <property type="project" value="TreeGrafter"/>
</dbReference>
<dbReference type="GO" id="GO:0000724">
    <property type="term" value="P:double-strand break repair via homologous recombination"/>
    <property type="evidence" value="ECO:0007669"/>
    <property type="project" value="TreeGrafter"/>
</dbReference>
<reference evidence="6" key="1">
    <citation type="journal article" date="2023" name="G3 (Bethesda)">
        <title>Whole genome assembly and annotation of the endangered Caribbean coral Acropora cervicornis.</title>
        <authorList>
            <person name="Selwyn J.D."/>
            <person name="Vollmer S.V."/>
        </authorList>
    </citation>
    <scope>NUCLEOTIDE SEQUENCE</scope>
    <source>
        <strain evidence="6">K2</strain>
    </source>
</reference>
<keyword evidence="2" id="KW-0238">DNA-binding</keyword>
<dbReference type="AlphaFoldDB" id="A0AAD9QCU3"/>
<dbReference type="InterPro" id="IPR014001">
    <property type="entry name" value="Helicase_ATP-bd"/>
</dbReference>
<sequence>MVCIIDEAHLVYEWGSEFRPDFGKPSQLSPILARTATAPKKLIEFLKGNLRIKDPFILVGNLDRPNIFICKSKRRPSSFGAESYNDILLPIAEDIKLKLIDYPLTIVYLPLK</sequence>
<dbReference type="PROSITE" id="PS51192">
    <property type="entry name" value="HELICASE_ATP_BIND_1"/>
    <property type="match status" value="1"/>
</dbReference>
<evidence type="ECO:0000313" key="6">
    <source>
        <dbReference type="EMBL" id="KAK2558923.1"/>
    </source>
</evidence>
<dbReference type="GO" id="GO:0005634">
    <property type="term" value="C:nucleus"/>
    <property type="evidence" value="ECO:0007669"/>
    <property type="project" value="TreeGrafter"/>
</dbReference>
<gene>
    <name evidence="6" type="ORF">P5673_018541</name>
</gene>
<keyword evidence="6" id="KW-0067">ATP-binding</keyword>
<dbReference type="GO" id="GO:0009378">
    <property type="term" value="F:four-way junction helicase activity"/>
    <property type="evidence" value="ECO:0007669"/>
    <property type="project" value="TreeGrafter"/>
</dbReference>
<dbReference type="EMBL" id="JARQWQ010000042">
    <property type="protein sequence ID" value="KAK2558923.1"/>
    <property type="molecule type" value="Genomic_DNA"/>
</dbReference>
<evidence type="ECO:0000259" key="5">
    <source>
        <dbReference type="PROSITE" id="PS51192"/>
    </source>
</evidence>
<dbReference type="InterPro" id="IPR027417">
    <property type="entry name" value="P-loop_NTPase"/>
</dbReference>
<evidence type="ECO:0000256" key="4">
    <source>
        <dbReference type="ARBA" id="ARBA00023242"/>
    </source>
</evidence>
<name>A0AAD9QCU3_ACRCE</name>
<proteinExistence type="inferred from homology"/>
<feature type="domain" description="Helicase ATP-binding" evidence="5">
    <location>
        <begin position="1"/>
        <end position="56"/>
    </location>
</feature>
<keyword evidence="3" id="KW-0413">Isomerase</keyword>
<dbReference type="GO" id="GO:0003677">
    <property type="term" value="F:DNA binding"/>
    <property type="evidence" value="ECO:0007669"/>
    <property type="project" value="UniProtKB-KW"/>
</dbReference>
<evidence type="ECO:0000313" key="7">
    <source>
        <dbReference type="Proteomes" id="UP001249851"/>
    </source>
</evidence>
<reference evidence="6" key="2">
    <citation type="journal article" date="2023" name="Science">
        <title>Genomic signatures of disease resistance in endangered staghorn corals.</title>
        <authorList>
            <person name="Vollmer S.V."/>
            <person name="Selwyn J.D."/>
            <person name="Despard B.A."/>
            <person name="Roesel C.L."/>
        </authorList>
    </citation>
    <scope>NUCLEOTIDE SEQUENCE</scope>
    <source>
        <strain evidence="6">K2</strain>
    </source>
</reference>
<dbReference type="SUPFAM" id="SSF52540">
    <property type="entry name" value="P-loop containing nucleoside triphosphate hydrolases"/>
    <property type="match status" value="1"/>
</dbReference>
<keyword evidence="6" id="KW-0378">Hydrolase</keyword>
<dbReference type="GO" id="GO:0043138">
    <property type="term" value="F:3'-5' DNA helicase activity"/>
    <property type="evidence" value="ECO:0007669"/>
    <property type="project" value="TreeGrafter"/>
</dbReference>
<dbReference type="GO" id="GO:0005737">
    <property type="term" value="C:cytoplasm"/>
    <property type="evidence" value="ECO:0007669"/>
    <property type="project" value="TreeGrafter"/>
</dbReference>
<dbReference type="Proteomes" id="UP001249851">
    <property type="component" value="Unassembled WGS sequence"/>
</dbReference>
<dbReference type="Gene3D" id="3.40.50.300">
    <property type="entry name" value="P-loop containing nucleotide triphosphate hydrolases"/>
    <property type="match status" value="1"/>
</dbReference>
<evidence type="ECO:0000256" key="1">
    <source>
        <dbReference type="ARBA" id="ARBA00005446"/>
    </source>
</evidence>
<comment type="caution">
    <text evidence="6">The sequence shown here is derived from an EMBL/GenBank/DDBJ whole genome shotgun (WGS) entry which is preliminary data.</text>
</comment>
<evidence type="ECO:0000256" key="3">
    <source>
        <dbReference type="ARBA" id="ARBA00023235"/>
    </source>
</evidence>
<dbReference type="PANTHER" id="PTHR13710">
    <property type="entry name" value="DNA HELICASE RECQ FAMILY MEMBER"/>
    <property type="match status" value="1"/>
</dbReference>
<keyword evidence="6" id="KW-0547">Nucleotide-binding</keyword>
<keyword evidence="6" id="KW-0347">Helicase</keyword>
<comment type="similarity">
    <text evidence="1">Belongs to the helicase family. RecQ subfamily.</text>
</comment>
<keyword evidence="7" id="KW-1185">Reference proteome</keyword>